<dbReference type="EMBL" id="BARU01023342">
    <property type="protein sequence ID" value="GAH52018.1"/>
    <property type="molecule type" value="Genomic_DNA"/>
</dbReference>
<gene>
    <name evidence="1" type="ORF">S03H2_37898</name>
</gene>
<organism evidence="1">
    <name type="scientific">marine sediment metagenome</name>
    <dbReference type="NCBI Taxonomy" id="412755"/>
    <lineage>
        <taxon>unclassified sequences</taxon>
        <taxon>metagenomes</taxon>
        <taxon>ecological metagenomes</taxon>
    </lineage>
</organism>
<accession>X1I3A4</accession>
<dbReference type="SUPFAM" id="SSF51658">
    <property type="entry name" value="Xylose isomerase-like"/>
    <property type="match status" value="1"/>
</dbReference>
<dbReference type="Gene3D" id="3.20.20.150">
    <property type="entry name" value="Divalent-metal-dependent TIM barrel enzymes"/>
    <property type="match status" value="1"/>
</dbReference>
<comment type="caution">
    <text evidence="1">The sequence shown here is derived from an EMBL/GenBank/DDBJ whole genome shotgun (WGS) entry which is preliminary data.</text>
</comment>
<evidence type="ECO:0008006" key="2">
    <source>
        <dbReference type="Google" id="ProtNLM"/>
    </source>
</evidence>
<proteinExistence type="predicted"/>
<name>X1I3A4_9ZZZZ</name>
<dbReference type="AlphaFoldDB" id="X1I3A4"/>
<feature type="non-terminal residue" evidence="1">
    <location>
        <position position="117"/>
    </location>
</feature>
<dbReference type="InterPro" id="IPR036237">
    <property type="entry name" value="Xyl_isomerase-like_sf"/>
</dbReference>
<evidence type="ECO:0000313" key="1">
    <source>
        <dbReference type="EMBL" id="GAH52018.1"/>
    </source>
</evidence>
<reference evidence="1" key="1">
    <citation type="journal article" date="2014" name="Front. Microbiol.">
        <title>High frequency of phylogenetically diverse reductive dehalogenase-homologous genes in deep subseafloor sedimentary metagenomes.</title>
        <authorList>
            <person name="Kawai M."/>
            <person name="Futagami T."/>
            <person name="Toyoda A."/>
            <person name="Takaki Y."/>
            <person name="Nishi S."/>
            <person name="Hori S."/>
            <person name="Arai W."/>
            <person name="Tsubouchi T."/>
            <person name="Morono Y."/>
            <person name="Uchiyama I."/>
            <person name="Ito T."/>
            <person name="Fujiyama A."/>
            <person name="Inagaki F."/>
            <person name="Takami H."/>
        </authorList>
    </citation>
    <scope>NUCLEOTIDE SEQUENCE</scope>
    <source>
        <strain evidence="1">Expedition CK06-06</strain>
    </source>
</reference>
<sequence length="117" mass="13163">MNIKQAIIPGHMGRLRDRFNEFHAPKTLKEELEMVSRVKGADGVEVGYPYDCEDLNSLKGYLSQYQLDVSAVNVNIKADPVFVNGAASSYSRRAREKAIDFLKRGMDVASELKVDRI</sequence>
<protein>
    <recommendedName>
        <fullName evidence="2">Xylose isomerase-like TIM barrel domain-containing protein</fullName>
    </recommendedName>
</protein>